<protein>
    <submittedName>
        <fullName evidence="2">Uncharacterized protein</fullName>
    </submittedName>
</protein>
<feature type="compositionally biased region" description="Basic and acidic residues" evidence="1">
    <location>
        <begin position="279"/>
        <end position="291"/>
    </location>
</feature>
<feature type="compositionally biased region" description="Low complexity" evidence="1">
    <location>
        <begin position="835"/>
        <end position="845"/>
    </location>
</feature>
<evidence type="ECO:0000313" key="2">
    <source>
        <dbReference type="EMBL" id="RZC42740.1"/>
    </source>
</evidence>
<feature type="region of interest" description="Disordered" evidence="1">
    <location>
        <begin position="495"/>
        <end position="549"/>
    </location>
</feature>
<feature type="region of interest" description="Disordered" evidence="1">
    <location>
        <begin position="924"/>
        <end position="973"/>
    </location>
</feature>
<reference evidence="2 3" key="1">
    <citation type="submission" date="2017-03" db="EMBL/GenBank/DDBJ databases">
        <title>Genome of the blue death feigning beetle - Asbolus verrucosus.</title>
        <authorList>
            <person name="Rider S.D."/>
        </authorList>
    </citation>
    <scope>NUCLEOTIDE SEQUENCE [LARGE SCALE GENOMIC DNA]</scope>
    <source>
        <strain evidence="2">Butters</strain>
        <tissue evidence="2">Head and leg muscle</tissue>
    </source>
</reference>
<feature type="compositionally biased region" description="Basic and acidic residues" evidence="1">
    <location>
        <begin position="946"/>
        <end position="970"/>
    </location>
</feature>
<feature type="region of interest" description="Disordered" evidence="1">
    <location>
        <begin position="251"/>
        <end position="327"/>
    </location>
</feature>
<keyword evidence="3" id="KW-1185">Reference proteome</keyword>
<gene>
    <name evidence="2" type="ORF">BDFB_000330</name>
</gene>
<feature type="compositionally biased region" description="Basic and acidic residues" evidence="1">
    <location>
        <begin position="510"/>
        <end position="521"/>
    </location>
</feature>
<feature type="compositionally biased region" description="Basic and acidic residues" evidence="1">
    <location>
        <begin position="251"/>
        <end position="268"/>
    </location>
</feature>
<feature type="compositionally biased region" description="Polar residues" evidence="1">
    <location>
        <begin position="1206"/>
        <end position="1221"/>
    </location>
</feature>
<dbReference type="Proteomes" id="UP000292052">
    <property type="component" value="Unassembled WGS sequence"/>
</dbReference>
<feature type="region of interest" description="Disordered" evidence="1">
    <location>
        <begin position="1202"/>
        <end position="1239"/>
    </location>
</feature>
<evidence type="ECO:0000313" key="3">
    <source>
        <dbReference type="Proteomes" id="UP000292052"/>
    </source>
</evidence>
<organism evidence="2 3">
    <name type="scientific">Asbolus verrucosus</name>
    <name type="common">Desert ironclad beetle</name>
    <dbReference type="NCBI Taxonomy" id="1661398"/>
    <lineage>
        <taxon>Eukaryota</taxon>
        <taxon>Metazoa</taxon>
        <taxon>Ecdysozoa</taxon>
        <taxon>Arthropoda</taxon>
        <taxon>Hexapoda</taxon>
        <taxon>Insecta</taxon>
        <taxon>Pterygota</taxon>
        <taxon>Neoptera</taxon>
        <taxon>Endopterygota</taxon>
        <taxon>Coleoptera</taxon>
        <taxon>Polyphaga</taxon>
        <taxon>Cucujiformia</taxon>
        <taxon>Tenebrionidae</taxon>
        <taxon>Pimeliinae</taxon>
        <taxon>Asbolus</taxon>
    </lineage>
</organism>
<feature type="compositionally biased region" description="Polar residues" evidence="1">
    <location>
        <begin position="1228"/>
        <end position="1238"/>
    </location>
</feature>
<name>A0A482WC59_ASBVE</name>
<feature type="compositionally biased region" description="Basic and acidic residues" evidence="1">
    <location>
        <begin position="924"/>
        <end position="935"/>
    </location>
</feature>
<feature type="compositionally biased region" description="Basic and acidic residues" evidence="1">
    <location>
        <begin position="1126"/>
        <end position="1143"/>
    </location>
</feature>
<feature type="compositionally biased region" description="Basic residues" evidence="1">
    <location>
        <begin position="721"/>
        <end position="734"/>
    </location>
</feature>
<dbReference type="OrthoDB" id="193931at2759"/>
<dbReference type="STRING" id="1661398.A0A482WC59"/>
<feature type="compositionally biased region" description="Polar residues" evidence="1">
    <location>
        <begin position="707"/>
        <end position="720"/>
    </location>
</feature>
<feature type="compositionally biased region" description="Low complexity" evidence="1">
    <location>
        <begin position="652"/>
        <end position="667"/>
    </location>
</feature>
<feature type="region of interest" description="Disordered" evidence="1">
    <location>
        <begin position="457"/>
        <end position="483"/>
    </location>
</feature>
<accession>A0A482WC59</accession>
<evidence type="ECO:0000256" key="1">
    <source>
        <dbReference type="SAM" id="MobiDB-lite"/>
    </source>
</evidence>
<proteinExistence type="predicted"/>
<feature type="region of interest" description="Disordered" evidence="1">
    <location>
        <begin position="373"/>
        <end position="442"/>
    </location>
</feature>
<comment type="caution">
    <text evidence="2">The sequence shown here is derived from an EMBL/GenBank/DDBJ whole genome shotgun (WGS) entry which is preliminary data.</text>
</comment>
<feature type="region of interest" description="Disordered" evidence="1">
    <location>
        <begin position="600"/>
        <end position="734"/>
    </location>
</feature>
<feature type="region of interest" description="Disordered" evidence="1">
    <location>
        <begin position="1108"/>
        <end position="1172"/>
    </location>
</feature>
<sequence>MLTVNPKHRANIEKICTHWWVNENYDVNCLEISEELANQTPVRLDLLLSLAPPPPQLESDKLLVTGDVAEEIKTEVAPPTRSQSVGSLMELSHPAERRIKDLLNEEKASPKRKLENTVSTDRMKEGLKRKDKIIKENTVADITLHGAIQENVSLEDASMSEAAPLDKSLTQTISREMDVEQNEEIADPSLQGAACTEIIEEAKKTETKKPNKVKKTLSTSVNNKVLEGINEIPSQENVANNVDKENIEKVAQDVKPQEKPAEKPESKIATKKKTVKKKVLTDKNENVKPKESSPQPEVKQKKEEKVEEKPKVEKTEEAPTKPIERRKSRIFEAAEKFQNMITPTETKPIPIEKPKKIVIPGVSVDGFKKEFERKASLTSTSPPKLKGTASKKVLIDQQKAVEPEPSKEEPPEKVEELRKQEKEEIKPEVAETPKSVMDDERKERVRNAVSIISSALDKEGARKSKSRPCCVRKPPVPFGVSGRSASGNISLLASPLSPPLGPKPFVRPQLDAKPEVKKVEETPEPVEENKTSSAEITLKSATLPRRKTTKAEIQLNYPVPKPATMEFKTEMAHNIAAPPKAATQRSEVVVPVSGHPMVNFRASSLEPEQSAKGSPKERIIPISFEQQEIGRESVQSPPTKPPMPRPFQTQKSTQSQRSGSLSRQSTQDSDTETASGEPIRKSPREYIIPIAVEGGGYVTPRAGSLEPSDTASTTSTMTNKSRNKFGKARRMKLRSTRPKRTLLEHNDSLSSGEEDDDDGFEILTAEHLFSNLLSRVRDLTQKLNVEDGGRPGFPTSRLLSHFDHGTNFWNFHNRLDPLSRHSSLGRSLSRERNSSESSSSTPWRRSVSRDLASDIESVFKDTNSTSRPRVDNKTTEENRNGIHDYVNVKAQKPEEPPVVKKTRISKLVRPKSYPTENIVEKEKVMKVSPDKESKISKLRKGFTRQGSKERDKTKEDKNETNKNINEEEKGHKNKLLQSIEKKLEKFRSSTTSVKDSDEVKAMKEKKSSVENAIKRLREQSLPRNLEHCTESGLIKRAVSVEDLSNLSSTNKPLQASRKSVTKILGLFKKYEEQESKKNDKVIKKKKIKESSNKNPEVKITADETVIQNNKSTENNVNCNDSSQSNEFKKKPDRPRSLLFDKMKKFQSGAKSDSVVNEKETKPNKASRLPVNSFRRSLNLENVTVDAPKLCKNPDQRNLKFDLSIIPNRSNNNEPTPNTSAANHDENRNSATTDDSSAFLSPDDNDSWSVCSDYHTQDLNSPVSPNGHVCSGDENESVIDRIRRKSFYTRFNEKKRPRKPSLTRNYKDLDLYKDITYKNPTDYGSLDRRSYDYKTPLTRRSTFASTLQDPVKREYKNYTHSSSLLNDYVNVPNRYQTYNANISRPTASIYSDSEDTALDELLSAAKSRK</sequence>
<dbReference type="EMBL" id="QDEB01005424">
    <property type="protein sequence ID" value="RZC42740.1"/>
    <property type="molecule type" value="Genomic_DNA"/>
</dbReference>
<feature type="compositionally biased region" description="Basic residues" evidence="1">
    <location>
        <begin position="269"/>
        <end position="278"/>
    </location>
</feature>
<feature type="compositionally biased region" description="Polar residues" evidence="1">
    <location>
        <begin position="1108"/>
        <end position="1125"/>
    </location>
</feature>
<feature type="region of interest" description="Disordered" evidence="1">
    <location>
        <begin position="826"/>
        <end position="900"/>
    </location>
</feature>
<feature type="compositionally biased region" description="Basic and acidic residues" evidence="1">
    <location>
        <begin position="399"/>
        <end position="442"/>
    </location>
</feature>
<feature type="compositionally biased region" description="Basic and acidic residues" evidence="1">
    <location>
        <begin position="868"/>
        <end position="882"/>
    </location>
</feature>
<feature type="compositionally biased region" description="Basic and acidic residues" evidence="1">
    <location>
        <begin position="298"/>
        <end position="327"/>
    </location>
</feature>